<feature type="region of interest" description="Disordered" evidence="1">
    <location>
        <begin position="53"/>
        <end position="193"/>
    </location>
</feature>
<sequence>MTSTAATISTSAMFDMSKMERRSSTGSSHSEGDNSSWGEISLDEVLEDNCMKDRSSRTYSTLDNSSWGELDLDIFNEDDEEEDEQPQQQQQQPQDDDDSARHSTGNMPRRTKKSAAFRTTLSMEDISFASGKLPFQRRRALDDDSSDSDDDDDDESVNDMTKGLKNMYNKYHNQRPSSSHFGQKTHLQRYKTY</sequence>
<feature type="region of interest" description="Disordered" evidence="1">
    <location>
        <begin position="1"/>
        <end position="41"/>
    </location>
</feature>
<evidence type="ECO:0000313" key="3">
    <source>
        <dbReference type="Proteomes" id="UP001153069"/>
    </source>
</evidence>
<dbReference type="AlphaFoldDB" id="A0A9N8EVL8"/>
<evidence type="ECO:0000256" key="1">
    <source>
        <dbReference type="SAM" id="MobiDB-lite"/>
    </source>
</evidence>
<dbReference type="Proteomes" id="UP001153069">
    <property type="component" value="Unassembled WGS sequence"/>
</dbReference>
<feature type="compositionally biased region" description="Polar residues" evidence="1">
    <location>
        <begin position="57"/>
        <end position="67"/>
    </location>
</feature>
<gene>
    <name evidence="2" type="ORF">SEMRO_1896_G304020.1</name>
</gene>
<reference evidence="2" key="1">
    <citation type="submission" date="2020-06" db="EMBL/GenBank/DDBJ databases">
        <authorList>
            <consortium name="Plant Systems Biology data submission"/>
        </authorList>
    </citation>
    <scope>NUCLEOTIDE SEQUENCE</scope>
    <source>
        <strain evidence="2">D6</strain>
    </source>
</reference>
<protein>
    <submittedName>
        <fullName evidence="2">Uncharacterized protein</fullName>
    </submittedName>
</protein>
<keyword evidence="3" id="KW-1185">Reference proteome</keyword>
<dbReference type="EMBL" id="CAICTM010001894">
    <property type="protein sequence ID" value="CAB9526824.1"/>
    <property type="molecule type" value="Genomic_DNA"/>
</dbReference>
<accession>A0A9N8EVL8</accession>
<evidence type="ECO:0000313" key="2">
    <source>
        <dbReference type="EMBL" id="CAB9526824.1"/>
    </source>
</evidence>
<name>A0A9N8EVL8_9STRA</name>
<feature type="compositionally biased region" description="Low complexity" evidence="1">
    <location>
        <begin position="1"/>
        <end position="12"/>
    </location>
</feature>
<feature type="compositionally biased region" description="Acidic residues" evidence="1">
    <location>
        <begin position="143"/>
        <end position="157"/>
    </location>
</feature>
<comment type="caution">
    <text evidence="2">The sequence shown here is derived from an EMBL/GenBank/DDBJ whole genome shotgun (WGS) entry which is preliminary data.</text>
</comment>
<feature type="compositionally biased region" description="Polar residues" evidence="1">
    <location>
        <begin position="24"/>
        <end position="38"/>
    </location>
</feature>
<feature type="compositionally biased region" description="Acidic residues" evidence="1">
    <location>
        <begin position="70"/>
        <end position="85"/>
    </location>
</feature>
<organism evidence="2 3">
    <name type="scientific">Seminavis robusta</name>
    <dbReference type="NCBI Taxonomy" id="568900"/>
    <lineage>
        <taxon>Eukaryota</taxon>
        <taxon>Sar</taxon>
        <taxon>Stramenopiles</taxon>
        <taxon>Ochrophyta</taxon>
        <taxon>Bacillariophyta</taxon>
        <taxon>Bacillariophyceae</taxon>
        <taxon>Bacillariophycidae</taxon>
        <taxon>Naviculales</taxon>
        <taxon>Naviculaceae</taxon>
        <taxon>Seminavis</taxon>
    </lineage>
</organism>
<proteinExistence type="predicted"/>